<dbReference type="RefSeq" id="WP_105908973.1">
    <property type="nucleotide sequence ID" value="NZ_NXGJ01000004.1"/>
</dbReference>
<feature type="domain" description="RNB" evidence="2">
    <location>
        <begin position="201"/>
        <end position="522"/>
    </location>
</feature>
<dbReference type="GO" id="GO:0003723">
    <property type="term" value="F:RNA binding"/>
    <property type="evidence" value="ECO:0007669"/>
    <property type="project" value="InterPro"/>
</dbReference>
<comment type="caution">
    <text evidence="3">The sequence shown here is derived from an EMBL/GenBank/DDBJ whole genome shotgun (WGS) entry which is preliminary data.</text>
</comment>
<dbReference type="PANTHER" id="PTHR23355:SF9">
    <property type="entry name" value="DIS3-LIKE EXONUCLEASE 2"/>
    <property type="match status" value="1"/>
</dbReference>
<dbReference type="GO" id="GO:0005829">
    <property type="term" value="C:cytosol"/>
    <property type="evidence" value="ECO:0007669"/>
    <property type="project" value="TreeGrafter"/>
</dbReference>
<dbReference type="Pfam" id="PF00773">
    <property type="entry name" value="RNB"/>
    <property type="match status" value="1"/>
</dbReference>
<evidence type="ECO:0000256" key="1">
    <source>
        <dbReference type="ARBA" id="ARBA00022839"/>
    </source>
</evidence>
<dbReference type="PANTHER" id="PTHR23355">
    <property type="entry name" value="RIBONUCLEASE"/>
    <property type="match status" value="1"/>
</dbReference>
<dbReference type="GO" id="GO:0004540">
    <property type="term" value="F:RNA nuclease activity"/>
    <property type="evidence" value="ECO:0007669"/>
    <property type="project" value="InterPro"/>
</dbReference>
<dbReference type="PROSITE" id="PS01175">
    <property type="entry name" value="RIBONUCLEASE_II"/>
    <property type="match status" value="1"/>
</dbReference>
<accession>A0A2S9SNF1</accession>
<dbReference type="SMART" id="SM00955">
    <property type="entry name" value="RNB"/>
    <property type="match status" value="1"/>
</dbReference>
<dbReference type="SUPFAM" id="SSF50249">
    <property type="entry name" value="Nucleic acid-binding proteins"/>
    <property type="match status" value="1"/>
</dbReference>
<sequence>MLKNIFTKIEKKIFNFSQDEKNIIEDYIKDEIIIKNGEDFEINSKYKIGVLKIEKNFAILEDLVNPIKNIKLELDALNGAFNNDLILAKRVFNPRSKIKAKVIKVLEGKKAEILVYVEDGSFFTLKENIELPSKNTKTYKNGDVLIIDNKEFKEIKFIGNLNDAKIDEFISLYIYEELYRDVEKIEIDEFIEDEFKKEEIRVDLRDLPFCTIDPNSAKDHDDAIFFDKENNTLYVAIADVSHFVKEGSKLDILAFKKSSTIYLPSRTLPMLPSILSENLCSLKENEDRYAYVFKLKLDIKNLKVQHSELFCATIKNHRNFSYGRIDRVLENKLDQYNENEKRIFDYLLPLYEITKKFRDDRLKKGYDFRTQENRLKLKNSLLENIEVEKSTASHQLIEECMLLANIEASKKVGALGIFRIHEEPNFKAISKLIDDVNILGVKAKLKDNVHETISHIQEESNKLFLRDEIDELVIQSLTQAKYSSRNLGHFGLGFKSYSHFTSPIRRYSDLVIHRILKTKKLPKNIDDICTHISEQERKIDKLVWDFEDRKYARWAKKNIDGEIKVKIVDMERAKGVCYENMIGLKVTIENYKGQKLFSKHKVKIVSSNLATKLIVAKIL</sequence>
<evidence type="ECO:0000313" key="3">
    <source>
        <dbReference type="EMBL" id="PRM88108.1"/>
    </source>
</evidence>
<dbReference type="GO" id="GO:0004527">
    <property type="term" value="F:exonuclease activity"/>
    <property type="evidence" value="ECO:0007669"/>
    <property type="project" value="UniProtKB-KW"/>
</dbReference>
<keyword evidence="1" id="KW-0269">Exonuclease</keyword>
<dbReference type="Pfam" id="PF24190">
    <property type="entry name" value="OB_RNR_2nd"/>
    <property type="match status" value="1"/>
</dbReference>
<name>A0A2S9SNF1_9BACT</name>
<dbReference type="GO" id="GO:0006402">
    <property type="term" value="P:mRNA catabolic process"/>
    <property type="evidence" value="ECO:0007669"/>
    <property type="project" value="TreeGrafter"/>
</dbReference>
<dbReference type="InterPro" id="IPR022966">
    <property type="entry name" value="RNase_II/R_CS"/>
</dbReference>
<gene>
    <name evidence="3" type="ORF">CJ669_04990</name>
</gene>
<keyword evidence="1" id="KW-0540">Nuclease</keyword>
<proteinExistence type="predicted"/>
<keyword evidence="1" id="KW-0378">Hydrolase</keyword>
<evidence type="ECO:0000313" key="4">
    <source>
        <dbReference type="Proteomes" id="UP000239065"/>
    </source>
</evidence>
<dbReference type="InterPro" id="IPR050180">
    <property type="entry name" value="RNR_Ribonuclease"/>
</dbReference>
<dbReference type="InterPro" id="IPR057293">
    <property type="entry name" value="RNR_OB2"/>
</dbReference>
<dbReference type="AlphaFoldDB" id="A0A2S9SNF1"/>
<dbReference type="InterPro" id="IPR001900">
    <property type="entry name" value="RNase_II/R"/>
</dbReference>
<dbReference type="EMBL" id="NXGJ01000004">
    <property type="protein sequence ID" value="PRM88108.1"/>
    <property type="molecule type" value="Genomic_DNA"/>
</dbReference>
<dbReference type="InterPro" id="IPR012340">
    <property type="entry name" value="NA-bd_OB-fold"/>
</dbReference>
<evidence type="ECO:0000259" key="2">
    <source>
        <dbReference type="SMART" id="SM00955"/>
    </source>
</evidence>
<protein>
    <submittedName>
        <fullName evidence="3">Ribonuclease R</fullName>
    </submittedName>
</protein>
<dbReference type="Proteomes" id="UP000239065">
    <property type="component" value="Unassembled WGS sequence"/>
</dbReference>
<reference evidence="3 4" key="1">
    <citation type="submission" date="2017-09" db="EMBL/GenBank/DDBJ databases">
        <title>Reassesment of A. cryaerophilus.</title>
        <authorList>
            <person name="Perez-Cataluna A."/>
            <person name="Collado L."/>
            <person name="Salgado O."/>
            <person name="Lefinanco V."/>
            <person name="Figueras M.J."/>
        </authorList>
    </citation>
    <scope>NUCLEOTIDE SEQUENCE [LARGE SCALE GENOMIC DNA]</scope>
    <source>
        <strain evidence="3 4">LMG 9861</strain>
    </source>
</reference>
<organism evidence="3 4">
    <name type="scientific">Aliarcobacter cryaerophilus</name>
    <dbReference type="NCBI Taxonomy" id="28198"/>
    <lineage>
        <taxon>Bacteria</taxon>
        <taxon>Pseudomonadati</taxon>
        <taxon>Campylobacterota</taxon>
        <taxon>Epsilonproteobacteria</taxon>
        <taxon>Campylobacterales</taxon>
        <taxon>Arcobacteraceae</taxon>
        <taxon>Aliarcobacter</taxon>
    </lineage>
</organism>